<dbReference type="PANTHER" id="PTHR14226:SF29">
    <property type="entry name" value="NEUROPATHY TARGET ESTERASE SWS"/>
    <property type="match status" value="1"/>
</dbReference>
<organism evidence="5">
    <name type="scientific">termite gut metagenome</name>
    <dbReference type="NCBI Taxonomy" id="433724"/>
    <lineage>
        <taxon>unclassified sequences</taxon>
        <taxon>metagenomes</taxon>
        <taxon>organismal metagenomes</taxon>
    </lineage>
</organism>
<evidence type="ECO:0000313" key="5">
    <source>
        <dbReference type="EMBL" id="KAA6341885.1"/>
    </source>
</evidence>
<dbReference type="AlphaFoldDB" id="A0A5J4S8Y9"/>
<dbReference type="InterPro" id="IPR002641">
    <property type="entry name" value="PNPLA_dom"/>
</dbReference>
<evidence type="ECO:0000256" key="2">
    <source>
        <dbReference type="ARBA" id="ARBA00022963"/>
    </source>
</evidence>
<dbReference type="Pfam" id="PF01734">
    <property type="entry name" value="Patatin"/>
    <property type="match status" value="1"/>
</dbReference>
<sequence length="767" mass="87872">MKKRLLIFSFFLSSFLFLQAQKVGLVLSGGGARGLTFIGIIRALEENNIPIDYIAGTSIGAIVGSLYAMGYTPDEMEELIRSDNFKLWYSGRVESEYVYYFKKDRPTPELLNFHISLKDSLQTKKTQFLPTSVVDPIQLNIACLELYTRATTACKENFDSLFVPFRCVASDVYHKKSMTLREGSLGDAVRASMSFPFVFKPIKINGVLAYDGGLYNNFPVDVMIHEFKPDIIIGSVVVPEQMEAEENDLIGQINNMIADITDYTLPDSLGILMTFDYDNVGLLDFHKLDELHDTGYRHTMILMDSIKGRIHRRTDADSIRSERIAYRNTLPELRFKHIYIQGANPYQQEYIRKEFRRGANDEFTYEDLKWGYFRLLSDNAFSEIIPRAKYNPEEKSYDLYLDVTVRNGGSFHFGGSISTASSNQIYFGVGYQNLDYYLKEFFIDGQIGKVYNNFQFMTKVDFSTDVPKSFRLITSLSSFDYFKKEKLFNRNFKPAFVKKDENFVKMKLTMPFLQSRKAEFGLAYGLLKDSYFQSNVIDFENAQYDVSNYSLWGGSISFNGSTLNSRQYATGGHSDALVAQIVSGTETSQQGLKPTDKNKTYKNVHTWLQLSYDRESYHKITSKYTLGWSIKALYASKNFSENYTATLLQAGEFTPTPHSTTTYNSAFRANQFVAGGIKPVYFLSNQLHLRTELYAFLPIFPIERNSINKPYYGKAFSQFEYMGEVSLVFQVPFGAVSAYVNHYSSPKKEWNLGITLGWLLFNSRFVE</sequence>
<evidence type="ECO:0000256" key="1">
    <source>
        <dbReference type="ARBA" id="ARBA00022801"/>
    </source>
</evidence>
<dbReference type="CDD" id="cd07205">
    <property type="entry name" value="Pat_PNPLA6_PNPLA7_NTE1_like"/>
    <property type="match status" value="1"/>
</dbReference>
<dbReference type="Gene3D" id="3.40.1090.10">
    <property type="entry name" value="Cytosolic phospholipase A2 catalytic domain"/>
    <property type="match status" value="2"/>
</dbReference>
<keyword evidence="1" id="KW-0378">Hydrolase</keyword>
<protein>
    <submittedName>
        <fullName evidence="5">Putative NTE family protein</fullName>
    </submittedName>
</protein>
<dbReference type="PANTHER" id="PTHR14226">
    <property type="entry name" value="NEUROPATHY TARGET ESTERASE/SWISS CHEESE D.MELANOGASTER"/>
    <property type="match status" value="1"/>
</dbReference>
<dbReference type="GO" id="GO:0016042">
    <property type="term" value="P:lipid catabolic process"/>
    <property type="evidence" value="ECO:0007669"/>
    <property type="project" value="UniProtKB-KW"/>
</dbReference>
<keyword evidence="3" id="KW-0443">Lipid metabolism</keyword>
<dbReference type="InterPro" id="IPR016035">
    <property type="entry name" value="Acyl_Trfase/lysoPLipase"/>
</dbReference>
<accession>A0A5J4S8Y9</accession>
<dbReference type="SUPFAM" id="SSF52151">
    <property type="entry name" value="FabD/lysophospholipase-like"/>
    <property type="match status" value="1"/>
</dbReference>
<dbReference type="GO" id="GO:0016787">
    <property type="term" value="F:hydrolase activity"/>
    <property type="evidence" value="ECO:0007669"/>
    <property type="project" value="UniProtKB-KW"/>
</dbReference>
<comment type="caution">
    <text evidence="5">The sequence shown here is derived from an EMBL/GenBank/DDBJ whole genome shotgun (WGS) entry which is preliminary data.</text>
</comment>
<feature type="domain" description="PNPLA" evidence="4">
    <location>
        <begin position="25"/>
        <end position="224"/>
    </location>
</feature>
<dbReference type="PROSITE" id="PS51635">
    <property type="entry name" value="PNPLA"/>
    <property type="match status" value="1"/>
</dbReference>
<keyword evidence="2" id="KW-0442">Lipid degradation</keyword>
<evidence type="ECO:0000259" key="4">
    <source>
        <dbReference type="PROSITE" id="PS51635"/>
    </source>
</evidence>
<dbReference type="EMBL" id="SNRY01000359">
    <property type="protein sequence ID" value="KAA6341885.1"/>
    <property type="molecule type" value="Genomic_DNA"/>
</dbReference>
<dbReference type="InterPro" id="IPR050301">
    <property type="entry name" value="NTE"/>
</dbReference>
<gene>
    <name evidence="5" type="ORF">EZS27_010331</name>
</gene>
<proteinExistence type="predicted"/>
<name>A0A5J4S8Y9_9ZZZZ</name>
<evidence type="ECO:0000256" key="3">
    <source>
        <dbReference type="ARBA" id="ARBA00023098"/>
    </source>
</evidence>
<reference evidence="5" key="1">
    <citation type="submission" date="2019-03" db="EMBL/GenBank/DDBJ databases">
        <title>Single cell metagenomics reveals metabolic interactions within the superorganism composed of flagellate Streblomastix strix and complex community of Bacteroidetes bacteria on its surface.</title>
        <authorList>
            <person name="Treitli S.C."/>
            <person name="Kolisko M."/>
            <person name="Husnik F."/>
            <person name="Keeling P."/>
            <person name="Hampl V."/>
        </authorList>
    </citation>
    <scope>NUCLEOTIDE SEQUENCE</scope>
    <source>
        <strain evidence="5">STM</strain>
    </source>
</reference>